<evidence type="ECO:0000313" key="7">
    <source>
        <dbReference type="EMBL" id="GAK44573.1"/>
    </source>
</evidence>
<feature type="transmembrane region" description="Helical" evidence="5">
    <location>
        <begin position="193"/>
        <end position="212"/>
    </location>
</feature>
<gene>
    <name evidence="7" type="ORF">M2A_1072</name>
</gene>
<dbReference type="PANTHER" id="PTHR23521:SF3">
    <property type="entry name" value="MFS TRANSPORTER"/>
    <property type="match status" value="1"/>
</dbReference>
<dbReference type="InterPro" id="IPR011701">
    <property type="entry name" value="MFS"/>
</dbReference>
<dbReference type="PROSITE" id="PS50850">
    <property type="entry name" value="MFS"/>
    <property type="match status" value="1"/>
</dbReference>
<dbReference type="PANTHER" id="PTHR23521">
    <property type="entry name" value="TRANSPORTER MFS SUPERFAMILY"/>
    <property type="match status" value="1"/>
</dbReference>
<dbReference type="GO" id="GO:0022857">
    <property type="term" value="F:transmembrane transporter activity"/>
    <property type="evidence" value="ECO:0007669"/>
    <property type="project" value="InterPro"/>
</dbReference>
<dbReference type="RefSeq" id="WP_045444059.1">
    <property type="nucleotide sequence ID" value="NZ_BBIO01000004.1"/>
</dbReference>
<evidence type="ECO:0000259" key="6">
    <source>
        <dbReference type="PROSITE" id="PS50850"/>
    </source>
</evidence>
<keyword evidence="3 5" id="KW-0472">Membrane</keyword>
<dbReference type="InterPro" id="IPR036259">
    <property type="entry name" value="MFS_trans_sf"/>
</dbReference>
<accession>A0A081B955</accession>
<dbReference type="InterPro" id="IPR020846">
    <property type="entry name" value="MFS_dom"/>
</dbReference>
<evidence type="ECO:0000256" key="3">
    <source>
        <dbReference type="ARBA" id="ARBA00023136"/>
    </source>
</evidence>
<keyword evidence="2 5" id="KW-1133">Transmembrane helix</keyword>
<evidence type="ECO:0000256" key="1">
    <source>
        <dbReference type="ARBA" id="ARBA00022692"/>
    </source>
</evidence>
<comment type="caution">
    <text evidence="7">The sequence shown here is derived from an EMBL/GenBank/DDBJ whole genome shotgun (WGS) entry which is preliminary data.</text>
</comment>
<evidence type="ECO:0000256" key="4">
    <source>
        <dbReference type="SAM" id="MobiDB-lite"/>
    </source>
</evidence>
<feature type="transmembrane region" description="Helical" evidence="5">
    <location>
        <begin position="158"/>
        <end position="181"/>
    </location>
</feature>
<dbReference type="STRING" id="1333998.M2A_1072"/>
<feature type="transmembrane region" description="Helical" evidence="5">
    <location>
        <begin position="232"/>
        <end position="252"/>
    </location>
</feature>
<evidence type="ECO:0000256" key="2">
    <source>
        <dbReference type="ARBA" id="ARBA00022989"/>
    </source>
</evidence>
<dbReference type="SUPFAM" id="SSF103473">
    <property type="entry name" value="MFS general substrate transporter"/>
    <property type="match status" value="1"/>
</dbReference>
<feature type="transmembrane region" description="Helical" evidence="5">
    <location>
        <begin position="97"/>
        <end position="119"/>
    </location>
</feature>
<dbReference type="GO" id="GO:0005886">
    <property type="term" value="C:plasma membrane"/>
    <property type="evidence" value="ECO:0007669"/>
    <property type="project" value="TreeGrafter"/>
</dbReference>
<feature type="compositionally biased region" description="Acidic residues" evidence="4">
    <location>
        <begin position="411"/>
        <end position="428"/>
    </location>
</feature>
<dbReference type="AlphaFoldDB" id="A0A081B955"/>
<dbReference type="CDD" id="cd17477">
    <property type="entry name" value="MFS_YcaD_like"/>
    <property type="match status" value="1"/>
</dbReference>
<feature type="transmembrane region" description="Helical" evidence="5">
    <location>
        <begin position="355"/>
        <end position="378"/>
    </location>
</feature>
<dbReference type="Gene3D" id="1.20.1250.20">
    <property type="entry name" value="MFS general substrate transporter like domains"/>
    <property type="match status" value="2"/>
</dbReference>
<feature type="transmembrane region" description="Helical" evidence="5">
    <location>
        <begin position="289"/>
        <end position="309"/>
    </location>
</feature>
<feature type="transmembrane region" description="Helical" evidence="5">
    <location>
        <begin position="41"/>
        <end position="59"/>
    </location>
</feature>
<name>A0A081B955_9HYPH</name>
<sequence length="434" mass="46288">MARSLAPLFSLLLATSILLIGNGLQGTLIPVRGDIDQFSEMALGLIGAAYFAGFVFGCWHCPRVVQSVGHIRSFAVFASIASATPLIHPILPDETVWFILRALSGYCFAGLYMVIESWINETSTNETRGRLLGIYLVVNLLSVTAGQLLLNLSAPEGFILFAVASVLTSVALVPVALTSTVQPAPIESTKIDFKGLWAVTPVSTLGCFIVGMTSGPFWTLAPVYARQAGLDIAGISYFMTAAIIGGAAAQLPLGRLSDRMDRRIVIAGIAVGGAIGAVLLAFFQIASNLFFLLGLSTFFGFFALTLYSICMAHANDHAKPSQFVTVSSGLLLLYALGAVVGPLMISFALPYTGTWFVFGFAAIFYVLFTAFVVLRIMVKAPVPEEQREDFVAVPISRTGPAPVELDPRGEEGEERESELGEGDLDEAAELGRQA</sequence>
<feature type="transmembrane region" description="Helical" evidence="5">
    <location>
        <begin position="71"/>
        <end position="91"/>
    </location>
</feature>
<feature type="transmembrane region" description="Helical" evidence="5">
    <location>
        <begin position="264"/>
        <end position="283"/>
    </location>
</feature>
<protein>
    <submittedName>
        <fullName evidence="7">Major facilitator transporter</fullName>
    </submittedName>
</protein>
<dbReference type="eggNOG" id="COG2814">
    <property type="taxonomic scope" value="Bacteria"/>
</dbReference>
<feature type="region of interest" description="Disordered" evidence="4">
    <location>
        <begin position="397"/>
        <end position="434"/>
    </location>
</feature>
<dbReference type="InterPro" id="IPR047200">
    <property type="entry name" value="MFS_YcaD-like"/>
</dbReference>
<reference evidence="7 8" key="1">
    <citation type="submission" date="2014-07" db="EMBL/GenBank/DDBJ databases">
        <title>Tepidicaulis marinum gen. nov., sp. nov., a novel marine bacterium denitrifying nitrate to nitrous oxide strictly under microaerobic conditions.</title>
        <authorList>
            <person name="Takeuchi M."/>
            <person name="Yamagishi T."/>
            <person name="Kamagata Y."/>
            <person name="Oshima K."/>
            <person name="Hattori M."/>
            <person name="Katayama T."/>
            <person name="Hanada S."/>
            <person name="Tamaki H."/>
            <person name="Marumo K."/>
            <person name="Maeda H."/>
            <person name="Nedachi M."/>
            <person name="Iwasaki W."/>
            <person name="Suwa Y."/>
            <person name="Sakata S."/>
        </authorList>
    </citation>
    <scope>NUCLEOTIDE SEQUENCE [LARGE SCALE GENOMIC DNA]</scope>
    <source>
        <strain evidence="7 8">MA2</strain>
    </source>
</reference>
<evidence type="ECO:0000256" key="5">
    <source>
        <dbReference type="SAM" id="Phobius"/>
    </source>
</evidence>
<evidence type="ECO:0000313" key="8">
    <source>
        <dbReference type="Proteomes" id="UP000028702"/>
    </source>
</evidence>
<keyword evidence="1 5" id="KW-0812">Transmembrane</keyword>
<dbReference type="EMBL" id="BBIO01000004">
    <property type="protein sequence ID" value="GAK44573.1"/>
    <property type="molecule type" value="Genomic_DNA"/>
</dbReference>
<dbReference type="Pfam" id="PF07690">
    <property type="entry name" value="MFS_1"/>
    <property type="match status" value="2"/>
</dbReference>
<proteinExistence type="predicted"/>
<organism evidence="7 8">
    <name type="scientific">Tepidicaulis marinus</name>
    <dbReference type="NCBI Taxonomy" id="1333998"/>
    <lineage>
        <taxon>Bacteria</taxon>
        <taxon>Pseudomonadati</taxon>
        <taxon>Pseudomonadota</taxon>
        <taxon>Alphaproteobacteria</taxon>
        <taxon>Hyphomicrobiales</taxon>
        <taxon>Parvibaculaceae</taxon>
        <taxon>Tepidicaulis</taxon>
    </lineage>
</organism>
<dbReference type="Proteomes" id="UP000028702">
    <property type="component" value="Unassembled WGS sequence"/>
</dbReference>
<feature type="domain" description="Major facilitator superfamily (MFS) profile" evidence="6">
    <location>
        <begin position="199"/>
        <end position="434"/>
    </location>
</feature>
<keyword evidence="8" id="KW-1185">Reference proteome</keyword>
<feature type="transmembrane region" description="Helical" evidence="5">
    <location>
        <begin position="330"/>
        <end position="349"/>
    </location>
</feature>
<feature type="transmembrane region" description="Helical" evidence="5">
    <location>
        <begin position="131"/>
        <end position="152"/>
    </location>
</feature>